<dbReference type="OrthoDB" id="70250at2759"/>
<dbReference type="STRING" id="619300.G3AQ82"/>
<sequence length="473" mass="52421">MACNSMKDENGICDPISTQVLVSNFNMYLMVGTTIVSLFASAKVGQLSDLYGRQPFIAGIVITTLLTKVGEFLIAIHYDTLHLKLLLGAGIISGLLGGLPSFSALLSSYISDVVEPSKRTYALALGTASLFIGQSLGPIAGNWLQSIFEKADGVSAKLHTSSVVLPSELVLLQVELVLQVLLCIYAVFYFPESRSKRAQHKSRSNSMNTDSPAIRNSNIFVHSIHSFIKLFSPLLILTYPTSVVSPNHKPHIKSYRLVVILLIVSMCICSTIFVAFGPILIQYGYYRFDWGSKEIGYIMTIISSTRTVILMLFIPFFQTTILQKWLGYKPLSKQLDMIDYIMIVTGYVSDFFVFLALAFATTNKQVMFITGFFALGATSNPACNSALLKFYPASMTGLVFGACSLLNSLLAVFAPMLLMSIYNWSLRQHIPTFIFLVYAGAFMMVILMVYISKRILQLTRHSEEKEDVVIETT</sequence>
<dbReference type="InterPro" id="IPR036259">
    <property type="entry name" value="MFS_trans_sf"/>
</dbReference>
<dbReference type="AlphaFoldDB" id="G3AQ82"/>
<dbReference type="PANTHER" id="PTHR23507:SF1">
    <property type="entry name" value="FI18259P1-RELATED"/>
    <property type="match status" value="1"/>
</dbReference>
<evidence type="ECO:0000256" key="1">
    <source>
        <dbReference type="ARBA" id="ARBA00004141"/>
    </source>
</evidence>
<gene>
    <name evidence="7" type="ORF">SPAPADRAFT_61994</name>
</gene>
<dbReference type="InterPro" id="IPR011701">
    <property type="entry name" value="MFS"/>
</dbReference>
<keyword evidence="3 5" id="KW-1133">Transmembrane helix</keyword>
<evidence type="ECO:0000256" key="5">
    <source>
        <dbReference type="SAM" id="Phobius"/>
    </source>
</evidence>
<feature type="transmembrane region" description="Helical" evidence="5">
    <location>
        <begin position="399"/>
        <end position="424"/>
    </location>
</feature>
<feature type="transmembrane region" description="Helical" evidence="5">
    <location>
        <begin position="430"/>
        <end position="451"/>
    </location>
</feature>
<feature type="transmembrane region" description="Helical" evidence="5">
    <location>
        <begin position="366"/>
        <end position="387"/>
    </location>
</feature>
<keyword evidence="4 5" id="KW-0472">Membrane</keyword>
<dbReference type="OMA" id="TFALICH"/>
<evidence type="ECO:0000256" key="3">
    <source>
        <dbReference type="ARBA" id="ARBA00022989"/>
    </source>
</evidence>
<comment type="subcellular location">
    <subcellularLocation>
        <location evidence="1">Membrane</location>
        <topology evidence="1">Multi-pass membrane protein</topology>
    </subcellularLocation>
</comment>
<reference evidence="7 8" key="1">
    <citation type="journal article" date="2011" name="Proc. Natl. Acad. Sci. U.S.A.">
        <title>Comparative genomics of xylose-fermenting fungi for enhanced biofuel production.</title>
        <authorList>
            <person name="Wohlbach D.J."/>
            <person name="Kuo A."/>
            <person name="Sato T.K."/>
            <person name="Potts K.M."/>
            <person name="Salamov A.A."/>
            <person name="LaButti K.M."/>
            <person name="Sun H."/>
            <person name="Clum A."/>
            <person name="Pangilinan J.L."/>
            <person name="Lindquist E.A."/>
            <person name="Lucas S."/>
            <person name="Lapidus A."/>
            <person name="Jin M."/>
            <person name="Gunawan C."/>
            <person name="Balan V."/>
            <person name="Dale B.E."/>
            <person name="Jeffries T.W."/>
            <person name="Zinkel R."/>
            <person name="Barry K.W."/>
            <person name="Grigoriev I.V."/>
            <person name="Gasch A.P."/>
        </authorList>
    </citation>
    <scope>NUCLEOTIDE SEQUENCE [LARGE SCALE GENOMIC DNA]</scope>
    <source>
        <strain evidence="8">NRRL Y-27907 / 11-Y1</strain>
    </source>
</reference>
<dbReference type="Proteomes" id="UP000000709">
    <property type="component" value="Unassembled WGS sequence"/>
</dbReference>
<name>G3AQ82_SPAPN</name>
<dbReference type="PANTHER" id="PTHR23507">
    <property type="entry name" value="ZGC:174356"/>
    <property type="match status" value="1"/>
</dbReference>
<protein>
    <recommendedName>
        <fullName evidence="6">Major facilitator superfamily (MFS) profile domain-containing protein</fullName>
    </recommendedName>
</protein>
<dbReference type="SUPFAM" id="SSF103473">
    <property type="entry name" value="MFS general substrate transporter"/>
    <property type="match status" value="1"/>
</dbReference>
<keyword evidence="8" id="KW-1185">Reference proteome</keyword>
<evidence type="ECO:0000313" key="7">
    <source>
        <dbReference type="EMBL" id="EGW31430.1"/>
    </source>
</evidence>
<dbReference type="InParanoid" id="G3AQ82"/>
<dbReference type="KEGG" id="spaa:SPAPADRAFT_61994"/>
<dbReference type="eggNOG" id="KOG2816">
    <property type="taxonomic scope" value="Eukaryota"/>
</dbReference>
<evidence type="ECO:0000256" key="2">
    <source>
        <dbReference type="ARBA" id="ARBA00022692"/>
    </source>
</evidence>
<evidence type="ECO:0000256" key="4">
    <source>
        <dbReference type="ARBA" id="ARBA00023136"/>
    </source>
</evidence>
<feature type="transmembrane region" description="Helical" evidence="5">
    <location>
        <begin position="257"/>
        <end position="283"/>
    </location>
</feature>
<feature type="transmembrane region" description="Helical" evidence="5">
    <location>
        <begin position="295"/>
        <end position="317"/>
    </location>
</feature>
<dbReference type="Gene3D" id="1.20.1250.20">
    <property type="entry name" value="MFS general substrate transporter like domains"/>
    <property type="match status" value="1"/>
</dbReference>
<feature type="transmembrane region" description="Helical" evidence="5">
    <location>
        <begin position="84"/>
        <end position="109"/>
    </location>
</feature>
<dbReference type="FunCoup" id="G3AQ82">
    <property type="interactions" value="90"/>
</dbReference>
<dbReference type="Pfam" id="PF07690">
    <property type="entry name" value="MFS_1"/>
    <property type="match status" value="1"/>
</dbReference>
<evidence type="ECO:0000313" key="8">
    <source>
        <dbReference type="Proteomes" id="UP000000709"/>
    </source>
</evidence>
<dbReference type="EMBL" id="GL996503">
    <property type="protein sequence ID" value="EGW31430.1"/>
    <property type="molecule type" value="Genomic_DNA"/>
</dbReference>
<evidence type="ECO:0000259" key="6">
    <source>
        <dbReference type="PROSITE" id="PS50850"/>
    </source>
</evidence>
<feature type="transmembrane region" description="Helical" evidence="5">
    <location>
        <begin position="338"/>
        <end position="360"/>
    </location>
</feature>
<feature type="domain" description="Major facilitator superfamily (MFS) profile" evidence="6">
    <location>
        <begin position="1"/>
        <end position="457"/>
    </location>
</feature>
<dbReference type="InterPro" id="IPR020846">
    <property type="entry name" value="MFS_dom"/>
</dbReference>
<feature type="transmembrane region" description="Helical" evidence="5">
    <location>
        <begin position="56"/>
        <end position="78"/>
    </location>
</feature>
<feature type="transmembrane region" description="Helical" evidence="5">
    <location>
        <begin position="25"/>
        <end position="44"/>
    </location>
</feature>
<organism evidence="8">
    <name type="scientific">Spathaspora passalidarum (strain NRRL Y-27907 / 11-Y1)</name>
    <dbReference type="NCBI Taxonomy" id="619300"/>
    <lineage>
        <taxon>Eukaryota</taxon>
        <taxon>Fungi</taxon>
        <taxon>Dikarya</taxon>
        <taxon>Ascomycota</taxon>
        <taxon>Saccharomycotina</taxon>
        <taxon>Pichiomycetes</taxon>
        <taxon>Debaryomycetaceae</taxon>
        <taxon>Spathaspora</taxon>
    </lineage>
</organism>
<dbReference type="HOGENOM" id="CLU_017517_2_0_1"/>
<keyword evidence="2 5" id="KW-0812">Transmembrane</keyword>
<dbReference type="RefSeq" id="XP_007376208.1">
    <property type="nucleotide sequence ID" value="XM_007376146.1"/>
</dbReference>
<dbReference type="GO" id="GO:0016020">
    <property type="term" value="C:membrane"/>
    <property type="evidence" value="ECO:0007669"/>
    <property type="project" value="UniProtKB-SubCell"/>
</dbReference>
<feature type="transmembrane region" description="Helical" evidence="5">
    <location>
        <begin position="121"/>
        <end position="140"/>
    </location>
</feature>
<dbReference type="GeneID" id="18874140"/>
<accession>G3AQ82</accession>
<dbReference type="GO" id="GO:0022857">
    <property type="term" value="F:transmembrane transporter activity"/>
    <property type="evidence" value="ECO:0007669"/>
    <property type="project" value="InterPro"/>
</dbReference>
<feature type="transmembrane region" description="Helical" evidence="5">
    <location>
        <begin position="170"/>
        <end position="191"/>
    </location>
</feature>
<proteinExistence type="predicted"/>
<dbReference type="PROSITE" id="PS50850">
    <property type="entry name" value="MFS"/>
    <property type="match status" value="1"/>
</dbReference>